<dbReference type="Pfam" id="PF13557">
    <property type="entry name" value="Phenol_MetA_deg"/>
    <property type="match status" value="1"/>
</dbReference>
<reference evidence="3" key="1">
    <citation type="journal article" date="2009" name="Environ. Microbiol.">
        <title>The genome of Polaromonas naphthalenivorans strain CJ2, isolated from coal tar-contaminated sediment, reveals physiological and metabolic versatility and evolution through extensive horizontal gene transfer.</title>
        <authorList>
            <person name="Yagi J.M."/>
            <person name="Sims D."/>
            <person name="Brettin T."/>
            <person name="Bruce D."/>
            <person name="Madsen E.L."/>
        </authorList>
    </citation>
    <scope>NUCLEOTIDE SEQUENCE [LARGE SCALE GENOMIC DNA]</scope>
    <source>
        <strain evidence="3">CJ2</strain>
    </source>
</reference>
<sequence>MNIPKISNRARNSLLLGLSLTLLAGAARAIDIDAGDYTALPEGTTVGLLYMQHAERNSLYANKQQLPGNNGLDSDIGIVRLLHFTTVGGYRVGPQLLLPFGQLKATGDLAPVLGQRSGMGDLILAATVWTIHEPENKRYLGFTPYLFAPTGSYNTSRALNLGENRWKYVLQVGYIQGLGDKLTLDLAADVTAYGRNDRANPAGQALTQSASYQVQGFMRYALQPGWDLRLGLSRTRNGETRLDGSRQDAAATIDKLQLGAAVFVTPKTQLLATLGRDVSVSNGFKEATRLNLRLLQVF</sequence>
<keyword evidence="3" id="KW-1185">Reference proteome</keyword>
<organism evidence="2 3">
    <name type="scientific">Polaromonas naphthalenivorans (strain CJ2)</name>
    <dbReference type="NCBI Taxonomy" id="365044"/>
    <lineage>
        <taxon>Bacteria</taxon>
        <taxon>Pseudomonadati</taxon>
        <taxon>Pseudomonadota</taxon>
        <taxon>Betaproteobacteria</taxon>
        <taxon>Burkholderiales</taxon>
        <taxon>Comamonadaceae</taxon>
        <taxon>Polaromonas</taxon>
    </lineage>
</organism>
<dbReference type="OrthoDB" id="191143at2"/>
<evidence type="ECO:0008006" key="4">
    <source>
        <dbReference type="Google" id="ProtNLM"/>
    </source>
</evidence>
<dbReference type="HOGENOM" id="CLU_082643_0_0_4"/>
<dbReference type="KEGG" id="pna:Pnap_1158"/>
<feature type="chain" id="PRO_5002639976" description="Transporter" evidence="1">
    <location>
        <begin position="30"/>
        <end position="298"/>
    </location>
</feature>
<dbReference type="Proteomes" id="UP000000644">
    <property type="component" value="Chromosome"/>
</dbReference>
<dbReference type="AlphaFoldDB" id="A1VLE6"/>
<protein>
    <recommendedName>
        <fullName evidence="4">Transporter</fullName>
    </recommendedName>
</protein>
<dbReference type="RefSeq" id="WP_011800567.1">
    <property type="nucleotide sequence ID" value="NC_008781.1"/>
</dbReference>
<evidence type="ECO:0000256" key="1">
    <source>
        <dbReference type="SAM" id="SignalP"/>
    </source>
</evidence>
<dbReference type="InterPro" id="IPR025737">
    <property type="entry name" value="FApF"/>
</dbReference>
<gene>
    <name evidence="2" type="ordered locus">Pnap_1158</name>
</gene>
<dbReference type="EMBL" id="CP000529">
    <property type="protein sequence ID" value="ABM36474.1"/>
    <property type="molecule type" value="Genomic_DNA"/>
</dbReference>
<keyword evidence="1" id="KW-0732">Signal</keyword>
<proteinExistence type="predicted"/>
<dbReference type="eggNOG" id="COG4313">
    <property type="taxonomic scope" value="Bacteria"/>
</dbReference>
<feature type="signal peptide" evidence="1">
    <location>
        <begin position="1"/>
        <end position="29"/>
    </location>
</feature>
<evidence type="ECO:0000313" key="3">
    <source>
        <dbReference type="Proteomes" id="UP000000644"/>
    </source>
</evidence>
<evidence type="ECO:0000313" key="2">
    <source>
        <dbReference type="EMBL" id="ABM36474.1"/>
    </source>
</evidence>
<dbReference type="STRING" id="365044.Pnap_1158"/>
<accession>A1VLE6</accession>
<name>A1VLE6_POLNA</name>